<dbReference type="GO" id="GO:0003723">
    <property type="term" value="F:RNA binding"/>
    <property type="evidence" value="ECO:0007669"/>
    <property type="project" value="UniProtKB-KW"/>
</dbReference>
<proteinExistence type="inferred from homology"/>
<dbReference type="Pfam" id="PF07521">
    <property type="entry name" value="RMMBL"/>
    <property type="match status" value="1"/>
</dbReference>
<keyword evidence="5 6" id="KW-0539">Nucleus</keyword>
<reference evidence="9" key="1">
    <citation type="submission" date="2023-07" db="EMBL/GenBank/DDBJ databases">
        <title>Chromosome-level genome assembly of Artemia franciscana.</title>
        <authorList>
            <person name="Jo E."/>
        </authorList>
    </citation>
    <scope>NUCLEOTIDE SEQUENCE</scope>
    <source>
        <tissue evidence="9">Whole body</tissue>
    </source>
</reference>
<evidence type="ECO:0000256" key="3">
    <source>
        <dbReference type="ARBA" id="ARBA00022664"/>
    </source>
</evidence>
<evidence type="ECO:0000256" key="6">
    <source>
        <dbReference type="RuleBase" id="RU365006"/>
    </source>
</evidence>
<dbReference type="SMART" id="SM01027">
    <property type="entry name" value="Beta-Casp"/>
    <property type="match status" value="1"/>
</dbReference>
<feature type="domain" description="Beta-Casp" evidence="8">
    <location>
        <begin position="233"/>
        <end position="358"/>
    </location>
</feature>
<feature type="compositionally biased region" description="Acidic residues" evidence="7">
    <location>
        <begin position="398"/>
        <end position="410"/>
    </location>
</feature>
<comment type="similarity">
    <text evidence="2 6">Belongs to the metallo-beta-lactamase superfamily. RNA-metabolizing metallo-beta-lactamase-like family. CPSF2/YSH1 subfamily.</text>
</comment>
<dbReference type="InterPro" id="IPR035639">
    <property type="entry name" value="CPSF2_MBL"/>
</dbReference>
<evidence type="ECO:0000256" key="2">
    <source>
        <dbReference type="ARBA" id="ARBA00010624"/>
    </source>
</evidence>
<evidence type="ECO:0000256" key="5">
    <source>
        <dbReference type="ARBA" id="ARBA00023242"/>
    </source>
</evidence>
<keyword evidence="10" id="KW-1185">Reference proteome</keyword>
<dbReference type="InterPro" id="IPR025069">
    <property type="entry name" value="Cpsf2_C"/>
</dbReference>
<dbReference type="SUPFAM" id="SSF56281">
    <property type="entry name" value="Metallo-hydrolase/oxidoreductase"/>
    <property type="match status" value="1"/>
</dbReference>
<evidence type="ECO:0000256" key="4">
    <source>
        <dbReference type="ARBA" id="ARBA00022884"/>
    </source>
</evidence>
<sequence>MCCFDESPHCYLLEIDDFTILLDCGWDELFSVNLVDSLKQNINKIDAVLISYPDLLHLGALPYAVGKLGLNCPIYGTVPVHKMGQMFMYDWYLSRYDSEEFAIFDLDDVDKVFDRMTVLKYNQTIALKGKGYGITITPVPAGHMIGGTIWKIVKDGEEDIVYAVDYNHKKERHLGCCELEKVTRPSLLITDAYNMLYQQPRRSARDESLVVSILATLRSQGNVLLAVDTAGRVLEISNLLDNIWHNKEAGLFAYNIVLMSKVAHNVNEFAKSSIEWMSDRMVKSVDDARNNPFQFRSVKLCHSFEDLKKIPSPKVVLASMPDLECGFARDLFVMWCGQPNNSVIFTQRTSPGTLARYLVDNLGRVLSLQLDVRSRAPLAGKELDEYLQTKKQKASETMEYEESSEDEDEISGPVGHDIMVMEEPRRQGKKPHFPVFPFHEEKVKVDEYGEVVKHEDFLIVDGVEEAEKDISDAQEEPEEDMEIEEIPTKCMSQSKILKLNCNILYIDFEGRSDGPSIERLVFQVKPRRLIIVRGSQEACEKLSAGCQAENIWMPQKGDHINATIERHIYQLLLKDSILKDLMFKKCRESEVAWVTGQVVYDTGSTDIEKSDVAEAKKNQPHLDLVDYNLIPSHKTAFLNDIKLSDFKQILGKNGIPSEFIGGTLRCCGGNISLQRLETGKVSIEGTLSEDYFKVRDLLYEQYAII</sequence>
<comment type="caution">
    <text evidence="9">The sequence shown here is derived from an EMBL/GenBank/DDBJ whole genome shotgun (WGS) entry which is preliminary data.</text>
</comment>
<evidence type="ECO:0000313" key="9">
    <source>
        <dbReference type="EMBL" id="KAK2709202.1"/>
    </source>
</evidence>
<dbReference type="InterPro" id="IPR027075">
    <property type="entry name" value="CPSF2"/>
</dbReference>
<dbReference type="InterPro" id="IPR001279">
    <property type="entry name" value="Metallo-B-lactamas"/>
</dbReference>
<evidence type="ECO:0000259" key="8">
    <source>
        <dbReference type="SMART" id="SM01027"/>
    </source>
</evidence>
<gene>
    <name evidence="9" type="ORF">QYM36_013011</name>
</gene>
<name>A0AA88HP61_ARTSF</name>
<dbReference type="CDD" id="cd16293">
    <property type="entry name" value="CPSF2-like_MBL-fold"/>
    <property type="match status" value="1"/>
</dbReference>
<dbReference type="PANTHER" id="PTHR45922">
    <property type="entry name" value="CLEAVAGE AND POLYADENYLATION SPECIFICITY FACTOR SUBUNIT 2"/>
    <property type="match status" value="1"/>
</dbReference>
<dbReference type="Pfam" id="PF16661">
    <property type="entry name" value="Lactamase_B_6"/>
    <property type="match status" value="1"/>
</dbReference>
<evidence type="ECO:0000256" key="7">
    <source>
        <dbReference type="SAM" id="MobiDB-lite"/>
    </source>
</evidence>
<dbReference type="AlphaFoldDB" id="A0AA88HP61"/>
<keyword evidence="4 6" id="KW-0694">RNA-binding</keyword>
<dbReference type="GO" id="GO:0006398">
    <property type="term" value="P:mRNA 3'-end processing by stem-loop binding and cleavage"/>
    <property type="evidence" value="ECO:0007669"/>
    <property type="project" value="InterPro"/>
</dbReference>
<feature type="region of interest" description="Disordered" evidence="7">
    <location>
        <begin position="390"/>
        <end position="412"/>
    </location>
</feature>
<evidence type="ECO:0000313" key="10">
    <source>
        <dbReference type="Proteomes" id="UP001187531"/>
    </source>
</evidence>
<dbReference type="GO" id="GO:0005847">
    <property type="term" value="C:mRNA cleavage and polyadenylation specificity factor complex"/>
    <property type="evidence" value="ECO:0007669"/>
    <property type="project" value="InterPro"/>
</dbReference>
<comment type="subcellular location">
    <subcellularLocation>
        <location evidence="1 6">Nucleus</location>
    </subcellularLocation>
</comment>
<dbReference type="InterPro" id="IPR036866">
    <property type="entry name" value="RibonucZ/Hydroxyglut_hydro"/>
</dbReference>
<dbReference type="EMBL" id="JAVRJZ010000017">
    <property type="protein sequence ID" value="KAK2709202.1"/>
    <property type="molecule type" value="Genomic_DNA"/>
</dbReference>
<accession>A0AA88HP61</accession>
<dbReference type="Pfam" id="PF13299">
    <property type="entry name" value="CPSF100_C"/>
    <property type="match status" value="1"/>
</dbReference>
<dbReference type="Pfam" id="PF10996">
    <property type="entry name" value="Beta-Casp"/>
    <property type="match status" value="1"/>
</dbReference>
<dbReference type="Gene3D" id="3.60.15.10">
    <property type="entry name" value="Ribonuclease Z/Hydroxyacylglutathione hydrolase-like"/>
    <property type="match status" value="1"/>
</dbReference>
<organism evidence="9 10">
    <name type="scientific">Artemia franciscana</name>
    <name type="common">Brine shrimp</name>
    <name type="synonym">Artemia sanfranciscana</name>
    <dbReference type="NCBI Taxonomy" id="6661"/>
    <lineage>
        <taxon>Eukaryota</taxon>
        <taxon>Metazoa</taxon>
        <taxon>Ecdysozoa</taxon>
        <taxon>Arthropoda</taxon>
        <taxon>Crustacea</taxon>
        <taxon>Branchiopoda</taxon>
        <taxon>Anostraca</taxon>
        <taxon>Artemiidae</taxon>
        <taxon>Artemia</taxon>
    </lineage>
</organism>
<protein>
    <recommendedName>
        <fullName evidence="6">Cleavage and polyadenylation specificity factor subunit 2</fullName>
    </recommendedName>
    <alternativeName>
        <fullName evidence="6">Cleavage and polyadenylation specificity factor 100 kDa subunit</fullName>
    </alternativeName>
</protein>
<evidence type="ECO:0000256" key="1">
    <source>
        <dbReference type="ARBA" id="ARBA00004123"/>
    </source>
</evidence>
<dbReference type="FunFam" id="3.60.15.10:FF:000008">
    <property type="entry name" value="Cleavage and polyadenylation specificity factor subunit 2"/>
    <property type="match status" value="1"/>
</dbReference>
<keyword evidence="3 6" id="KW-0507">mRNA processing</keyword>
<dbReference type="InterPro" id="IPR022712">
    <property type="entry name" value="Beta_Casp"/>
</dbReference>
<dbReference type="InterPro" id="IPR011108">
    <property type="entry name" value="RMMBL"/>
</dbReference>
<dbReference type="PANTHER" id="PTHR45922:SF1">
    <property type="entry name" value="CLEAVAGE AND POLYADENYLATION SPECIFICITY FACTOR SUBUNIT 2"/>
    <property type="match status" value="1"/>
</dbReference>
<dbReference type="Proteomes" id="UP001187531">
    <property type="component" value="Unassembled WGS sequence"/>
</dbReference>